<feature type="transmembrane region" description="Helical" evidence="11">
    <location>
        <begin position="34"/>
        <end position="51"/>
    </location>
</feature>
<dbReference type="InterPro" id="IPR008640">
    <property type="entry name" value="Adhesin_Head_dom"/>
</dbReference>
<dbReference type="CDD" id="cd12820">
    <property type="entry name" value="LbR_YadA-like"/>
    <property type="match status" value="2"/>
</dbReference>
<feature type="domain" description="Trimeric autotransporter adhesin YadA-like head" evidence="13">
    <location>
        <begin position="410"/>
        <end position="435"/>
    </location>
</feature>
<proteinExistence type="inferred from homology"/>
<dbReference type="Pfam" id="PF05658">
    <property type="entry name" value="YadA_head"/>
    <property type="match status" value="11"/>
</dbReference>
<feature type="domain" description="Trimeric autotransporter adhesin YadA-like stalk" evidence="14">
    <location>
        <begin position="1774"/>
        <end position="1817"/>
    </location>
</feature>
<feature type="domain" description="Trimeric autotransporter adhesin YadA-like C-terminal membrane anchor" evidence="12">
    <location>
        <begin position="4416"/>
        <end position="4471"/>
    </location>
</feature>
<dbReference type="Gene3D" id="1.20.5.170">
    <property type="match status" value="10"/>
</dbReference>
<evidence type="ECO:0000259" key="12">
    <source>
        <dbReference type="Pfam" id="PF03895"/>
    </source>
</evidence>
<name>A0A7H2PR18_9GAMM</name>
<reference evidence="16 17" key="2">
    <citation type="submission" date="2020-09" db="EMBL/GenBank/DDBJ databases">
        <authorList>
            <person name="Chen F.-J."/>
            <person name="Lee Y.-T."/>
        </authorList>
    </citation>
    <scope>NUCLEOTIDE SEQUENCE [LARGE SCALE GENOMIC DNA]</scope>
    <source>
        <strain evidence="16 17">AS73</strain>
    </source>
</reference>
<dbReference type="Gene3D" id="2.20.70.140">
    <property type="match status" value="9"/>
</dbReference>
<dbReference type="InterPro" id="IPR024973">
    <property type="entry name" value="ESPR"/>
</dbReference>
<evidence type="ECO:0000259" key="13">
    <source>
        <dbReference type="Pfam" id="PF05658"/>
    </source>
</evidence>
<feature type="domain" description="Trimeric autotransporter adhesin YadA-like stalk" evidence="14">
    <location>
        <begin position="1308"/>
        <end position="1347"/>
    </location>
</feature>
<dbReference type="InterPro" id="IPR005594">
    <property type="entry name" value="YadA_C"/>
</dbReference>
<feature type="domain" description="Trimeric autotransporter adhesin YadA-like stalk" evidence="14">
    <location>
        <begin position="2364"/>
        <end position="2407"/>
    </location>
</feature>
<feature type="domain" description="ESPR" evidence="15">
    <location>
        <begin position="1"/>
        <end position="44"/>
    </location>
</feature>
<keyword evidence="10" id="KW-0998">Cell outer membrane</keyword>
<feature type="domain" description="Trimeric autotransporter adhesin YadA-like stalk" evidence="14">
    <location>
        <begin position="3839"/>
        <end position="3882"/>
    </location>
</feature>
<organism evidence="16 17">
    <name type="scientific">Acinetobacter seifertii</name>
    <dbReference type="NCBI Taxonomy" id="1530123"/>
    <lineage>
        <taxon>Bacteria</taxon>
        <taxon>Pseudomonadati</taxon>
        <taxon>Pseudomonadota</taxon>
        <taxon>Gammaproteobacteria</taxon>
        <taxon>Moraxellales</taxon>
        <taxon>Moraxellaceae</taxon>
        <taxon>Acinetobacter</taxon>
        <taxon>Acinetobacter calcoaceticus/baumannii complex</taxon>
    </lineage>
</organism>
<dbReference type="RefSeq" id="WP_191036722.1">
    <property type="nucleotide sequence ID" value="NZ_CP061561.1"/>
</dbReference>
<dbReference type="Gene3D" id="6.10.250.2030">
    <property type="match status" value="1"/>
</dbReference>
<gene>
    <name evidence="16" type="ORF">IC796_18885</name>
</gene>
<dbReference type="Pfam" id="PF13018">
    <property type="entry name" value="ESPR"/>
    <property type="match status" value="1"/>
</dbReference>
<feature type="domain" description="Trimeric autotransporter adhesin YadA-like head" evidence="13">
    <location>
        <begin position="439"/>
        <end position="461"/>
    </location>
</feature>
<evidence type="ECO:0000313" key="17">
    <source>
        <dbReference type="Proteomes" id="UP000516862"/>
    </source>
</evidence>
<dbReference type="InterPro" id="IPR045584">
    <property type="entry name" value="Pilin-like"/>
</dbReference>
<feature type="domain" description="Trimeric autotransporter adhesin YadA-like head" evidence="13">
    <location>
        <begin position="1244"/>
        <end position="1269"/>
    </location>
</feature>
<keyword evidence="8" id="KW-0653">Protein transport</keyword>
<feature type="domain" description="Trimeric autotransporter adhesin YadA-like stalk" evidence="14">
    <location>
        <begin position="2492"/>
        <end position="2534"/>
    </location>
</feature>
<feature type="domain" description="Trimeric autotransporter adhesin YadA-like stalk" evidence="14">
    <location>
        <begin position="1607"/>
        <end position="1649"/>
    </location>
</feature>
<evidence type="ECO:0000256" key="6">
    <source>
        <dbReference type="ARBA" id="ARBA00022692"/>
    </source>
</evidence>
<feature type="domain" description="Trimeric autotransporter adhesin YadA-like stalk" evidence="14">
    <location>
        <begin position="2069"/>
        <end position="2112"/>
    </location>
</feature>
<feature type="domain" description="Trimeric autotransporter adhesin YadA-like head" evidence="13">
    <location>
        <begin position="733"/>
        <end position="757"/>
    </location>
</feature>
<evidence type="ECO:0000256" key="11">
    <source>
        <dbReference type="SAM" id="Phobius"/>
    </source>
</evidence>
<dbReference type="Pfam" id="PF03895">
    <property type="entry name" value="YadA_anchor"/>
    <property type="match status" value="1"/>
</dbReference>
<dbReference type="InterPro" id="IPR011049">
    <property type="entry name" value="Serralysin-like_metalloprot_C"/>
</dbReference>
<keyword evidence="6 11" id="KW-0812">Transmembrane</keyword>
<dbReference type="Gene3D" id="6.20.50.100">
    <property type="match status" value="18"/>
</dbReference>
<dbReference type="Pfam" id="PF05662">
    <property type="entry name" value="YadA_stalk"/>
    <property type="match status" value="22"/>
</dbReference>
<dbReference type="SUPFAM" id="SSF101967">
    <property type="entry name" value="Adhesin YadA, collagen-binding domain"/>
    <property type="match status" value="14"/>
</dbReference>
<feature type="domain" description="Trimeric autotransporter adhesin YadA-like head" evidence="13">
    <location>
        <begin position="1159"/>
        <end position="1185"/>
    </location>
</feature>
<evidence type="ECO:0000259" key="14">
    <source>
        <dbReference type="Pfam" id="PF05662"/>
    </source>
</evidence>
<sequence length="4475" mass="444227">MNRIYRVVWNASIGAWVAVSENAKSKTKTKTVKVVAVAIAIASSAMMPVYADVLAGNNITVTPSGTDFVVATTDDVSLNKVTVGSVELDKTTSTVKVGTNTTLSTAGLNTDGSVKTGTLTTTGSATIGNGLTVADGATALKNTSITGTLTTTGNTTVGGTLGVTGATTLNNTLNVVGNTTLSNVTTTGSASIGNGLTVANGTTALKNTNITGTLTTTGNTTVGGTLGVTGATTLNNTLNVVGNTTLSNVTTTGSASIGNGLTVANGTTALKNTNITGTLTTTGDTTVGGTLNVNGLAAFNNGAYLNSKKITGLAAGNISNASSTDAVNGGQLYTVNKNIADVLGTQLDANGTLQNPTYTVSDGKGGTQAFNNVRQAIEYITGVDTGTGSGVGVGIKYFHTNSAAVDSQSKGLESVAIGPQAIANGTSSIAMGDQARADQENAVAIGKQSAAIGLNSTAIGSTTGTPRQPVYTKDANGKITAIDGISVTTTGAGTDLTDIIEINGVPVTNTEVNSFVASLSSGANLSLGKNSIALGTSNLATGESSVALGDSSKAVAKDAIAIGRNGNASGEQAISIGAGAQAAASGALAAGGASNAGRDGAVALGQGAFANTTAGISIGQNAGAGTSQGTTNDRTDHIAIGRNSGQNVIGNRNIALGVGAGSNLSVNDSDSSDDNIAIGVNAGSNLSGDDNIAIGRDANKNITAVAESVAIGSRVDATTGSTVLGNEAKASGGDYATVLGYKAKVTGDSGTALGRDSQASTNNIALGASSVANGTSTAAAYLTADIKTGGYNIVSVGQIGQERRITNVAAGANPTDAVNVNQLYEAQKNVASLIGGQTGVDSATGGFTGYIIELKDTTGQTHQYKDVSSAINAVSSGEIRVFPGNAVMYTADGRISNIAAGTQATDAVNLAQLNQAIADNGQHHVSINSKNPANKNNMGATADESLAIGAGVTTSNAGVKSVVIGFDAATNAKESVAIGNTSTQANGDASIAIGKTALAKSTNNIAMGTNASSNGMESIAIGTNIQIDKTTGTSDYAVGIGSYSEVQNADQAIAIGRKAIVQGDNGTAIGHESLAAKENASALGNFAKATAVSANAIGNYATASGTSANAIGDNAKATAGNANAMGKSAEATSTSSNAIGDRAKAAADNASAIGTNAQATGVNANAMGKGAKASEQDASAIGTGAKALRQDTLALGTSAVASGLNASAIGKSADAAGLNANALGNGAKAGAESSNAIGTGANVSATNGFALGTNATVTHTNAIALGSGSISGNANPTTSAIVNGKIYNYAGINPTSTVSVGSVGNERQIINVAAGRVSASSTDAINGSQLFQTNEELANLANKTAQALGGGALANQATGAISAPSYTVTTNPAGTGTKTTVNNVGAALTALDTAVNQPLSFAGDTGAQISRKLGETLNVKGGATGTLAGTGNIGVVANGTNQLDIRLAETINLGGNGSVTTGSASIKNNEVKVGTNTLTDTGLKAGNVKVNTSTNDVTGLSNITWNPAGTYNSGRAATEEQLLSAQNQLNTTLTDKGFSISAQGANSDKVKLGETVDFRNTDGNLVATRSADNTINYDLAKNISVDKVTLGNIIIDKATGINAGNQKITNVKAGDVNSTSTDAVNGSQLYTAQNNVKNVLGSSTQIDATGNLTSTNIGGVTGANTVHDAIQQVNSTATNAQTQANKGLNFAVNGVSPADNVQLGETVNFANGTNTTATYDAATNTYKYSLNDTLSLSNAGSLSIKDSAGTGTIVSVDKTGVQSGSIKLDASTGKITGVTDGLVAAGSKEAVNGGQLDAVKAIANTGWKLTTDKTGTGAVAGSSVKQITPDETVTFIAGDNIAVEQAGNKVTVATKKDVIFDSVTAGGTVINNSGLSFVDSTGTLVANSPSISKTGINAGNQKITNVKAGDVNSTSTDAVNGSQLYTAQNNVKNVLGSSTQIDATGNLTSTNIGGVTGANTVHDAIQQVNSTATNAQTQANKGLNFAVNGVSPADNVQLGETVNFANGTNTTATYDAATNTYKYSLNDTLSLSNAGSLSIKDSAGTGTIVSVDKTGVQSGSIKLDASTGKITGVTDGLVAAGSKEAVNGGQLDAVKAIANTGWKLTTDKTGTGAVAGSSVKQITPDETVTFIAGDNIAVEQAGNKVTVATKKDVVFDSVTAGGTVINNAGLSFVDGTGSLVANSPSISKTGINAGNQKITNVKAGDVNSTSTDAVNGSQLYTAQNNVKNVLGSSTQIDATGNLTSTNIGGVTGANTVHDAIQQVNNTATNAKTQADKGLNFAVNGVTPADNVQLGETVNFANGTNTTATYDAATNTYKYSLNDTLSLSNAGSLSIKDSAGTGTVVSVDKTGVQSGSIKLDASTGKITGVTDGLVAAGSKEAVNGGQLDAVKAIANTGWKLTTDKTGTGAVAGSSVEQITPDETVTFIAGDNIAVEQAGNKVTVATKKDVIFDSVTAGGTVINNSGLSFVDSTGTLVANSPSISKTGINAGNQKITNVKAGDVNSTSTDAVNGSQLYTAQNNVKNVLGSSTQIDATGNLTSTNIGGVTGANTVHDAIQQVNNTATNAKTQADKGLNFAVNGVTPADNVQLGETVNFANGTNTTATYDAATNTYKYSLNDTLSLSNAGSLSIKDSAGTGTVVSVDKTGVQSGSIKLDASTGKITGVTDGLVAAGSKEAVNGGQLDAVKAIANTGWKLTTDKTGTGAVAGSSVEQITPDETVTFIAGDNIAVEQAGNKVTVATKKDVVFDSVTAGGTVINNAGLSFVDGTGSLVANSPSISKTGINAGNQKITNVKAGDVNSTSTDAVNGSQLYTAQNNVKNVLGSSTQIDATGNLTSTNIGGVTGANTVHDAIQQVNNTATNAKTQADKGLNFAVNGVTPADNVQLGETVNFANGTNTTATYDAATNTYKYSLNDTLSLSNAGSLSIKDSAGTGTVVSVDKTGVQSGSIKLDASTGKITGVTDGLVAAGSKEAVNGGQLDAVKAIANTGWKLTTDKTGTGAVAGSSVEQITPDETVTFIAGDNIAVEQAGNKVTVATKKDVIFDSVTAGGTVINNSGLSFVDSTGTLVANSPSISKTGINAGNQKITNVKAGDVNSTSTDAVNGSQLYTAQNNVKNVLGSSTQIDATGNLTSTNIGGVTGANTVHDAIQQVNNTATNAKTQADKGLNFAVNGVTPADNVQLGETVNFANGTNTTATYDAATNTYKYSLNDTLSLSNAGSLSIKDSAGTGTVVSVDKTGVQSGSIKLDASTGKITGVTDGLVAAGSKEAVNGGQLDAVKAIANTGWKLTTDKTGTGAVAGSSVEQITPDETVTFIAGDNIAVEQAGNKVTVATKKDVVFDSVTAGGTVINNAGLSFVDGTGSLVANSPSISKTGINAGNQKITNVKAGDVNSTSTDAVNGSQLYTAQNNVKNVLGSSTQIDATGNLTSTNIGGVTGANTVHDAIQQVNNTATNAKTQADKGLNFAVNGVTPADNVQLGETVNFANGTNTTATYDAATNTYKYSLNDTLSLSNAGSLSIKDSAGTGTVVSVDKTGVQSGSIKLDASTGKITGVTDGLVAAGSKEAVNGGQLDAVKAIANTGWKLTTDKTGTGAVAGSSVEQITPDETVTFIAGDNIAVEQAGNKVTVATKKDVVFDSVTAGGTVINNAGLSFVDGTGSLVANSPSISKTGINAGNQKITNVKAGDVNSTSTDAVNGSQLYTAQNNVKNVLGSSTQIDATGNLTSTNIGGVTGANTVHDAIQQVNNTATNAKTQADKGLNFAVNGVTPADNVQLGETVNFANGTNTTATYDAATNTYKYSLNDTLSLSNAGSLSIKDSAGTGTVVSVDKTGVQSGSIKLDASTGKITGVTDGLVAAGSKEAVNGGQLDAVKAIANTGWKLTTDKTGTGAVAGSSVEQITPDETVTFIAGDNIAVEQAGNKVTVATKKDVVFDRVTSTDILGNTSILSATGIITQDKDGKKSASLSNTGLFVAEMNATGNTLSSSSLEAGKLTVKGTNTLVLDSVKGTLTGLSNKTLGSGDFASQGRAATEEQLNRAQSNVASILGGNAANNGGLLSMSNIGGTGESTIDDAIKSVNQVANNANKGWNVSTNGGTANNVKPNDTVDFSNKDGNVTVSNQGNNITVDLNKDIDLGAAGSVTTGDTKIDNNGLTIAGGPSVTKNGIDAGKQKVTNVADGKITADSQDAVNGGQIHDMMGAGAYDTNGNLSNIGGTGQSNINDAIAAVNKTAVQSKSTVTEGSNIKVVSNSNADGSTNYTVSTADDITLNSVTAKDINAGTVTTDKVVAGNTTVDSSGLSIKNGPSVTASGIDAGSKVVSNVSNGVQNSDAVNMGQLSQYLGGGAGYNNITQSFDAPNYQVNGGSYNNVGDALGALNQADQALGNRITNLGDQLQQAFYSTNQRIDDVEKKANAGIAAAMALENAPYIPGKYTYAAGAAYHGGENAIGLTLRKTADNGRWSLTGGVAAGSSGDPSVRVGISGVID</sequence>
<feature type="domain" description="Trimeric autotransporter adhesin YadA-like stalk" evidence="14">
    <location>
        <begin position="4309"/>
        <end position="4328"/>
    </location>
</feature>
<feature type="domain" description="Trimeric autotransporter adhesin YadA-like stalk" evidence="14">
    <location>
        <begin position="309"/>
        <end position="350"/>
    </location>
</feature>
<feature type="domain" description="Trimeric autotransporter adhesin YadA-like stalk" evidence="14">
    <location>
        <begin position="2787"/>
        <end position="2829"/>
    </location>
</feature>
<dbReference type="GO" id="GO:0009279">
    <property type="term" value="C:cell outer membrane"/>
    <property type="evidence" value="ECO:0007669"/>
    <property type="project" value="UniProtKB-SubCell"/>
</dbReference>
<feature type="domain" description="Trimeric autotransporter adhesin YadA-like stalk" evidence="14">
    <location>
        <begin position="3377"/>
        <end position="3419"/>
    </location>
</feature>
<feature type="domain" description="Trimeric autotransporter adhesin YadA-like head" evidence="13">
    <location>
        <begin position="1049"/>
        <end position="1073"/>
    </location>
</feature>
<dbReference type="SUPFAM" id="SSF54523">
    <property type="entry name" value="Pili subunits"/>
    <property type="match status" value="1"/>
</dbReference>
<feature type="domain" description="Trimeric autotransporter adhesin YadA-like head" evidence="13">
    <location>
        <begin position="540"/>
        <end position="565"/>
    </location>
</feature>
<evidence type="ECO:0000313" key="16">
    <source>
        <dbReference type="EMBL" id="QNX05301.1"/>
    </source>
</evidence>
<feature type="domain" description="Trimeric autotransporter adhesin YadA-like stalk" evidence="14">
    <location>
        <begin position="894"/>
        <end position="932"/>
    </location>
</feature>
<feature type="domain" description="Trimeric autotransporter adhesin YadA-like stalk" evidence="14">
    <location>
        <begin position="3672"/>
        <end position="3714"/>
    </location>
</feature>
<keyword evidence="11" id="KW-1133">Transmembrane helix</keyword>
<keyword evidence="7" id="KW-0732">Signal</keyword>
<comment type="subcellular location">
    <subcellularLocation>
        <location evidence="2">Cell outer membrane</location>
    </subcellularLocation>
    <subcellularLocation>
        <location evidence="1">Cell surface</location>
    </subcellularLocation>
</comment>
<evidence type="ECO:0000256" key="2">
    <source>
        <dbReference type="ARBA" id="ARBA00004442"/>
    </source>
</evidence>
<keyword evidence="5" id="KW-1134">Transmembrane beta strand</keyword>
<comment type="similarity">
    <text evidence="3">Belongs to the autotransporter-2 (AT-2) (TC 1.B.40) family.</text>
</comment>
<evidence type="ECO:0000256" key="5">
    <source>
        <dbReference type="ARBA" id="ARBA00022452"/>
    </source>
</evidence>
<feature type="domain" description="Trimeric autotransporter adhesin YadA-like stalk" evidence="14">
    <location>
        <begin position="1902"/>
        <end position="1944"/>
    </location>
</feature>
<feature type="domain" description="Trimeric autotransporter adhesin YadA-like head" evidence="13">
    <location>
        <begin position="958"/>
        <end position="980"/>
    </location>
</feature>
<protein>
    <submittedName>
        <fullName evidence="16">YadA-like family protein</fullName>
    </submittedName>
</protein>
<accession>A0A7H2PR18</accession>
<dbReference type="Proteomes" id="UP000516862">
    <property type="component" value="Chromosome"/>
</dbReference>
<dbReference type="Gene3D" id="2.150.10.10">
    <property type="entry name" value="Serralysin-like metalloprotease, C-terminal"/>
    <property type="match status" value="7"/>
</dbReference>
<feature type="domain" description="Trimeric autotransporter adhesin YadA-like stalk" evidence="14">
    <location>
        <begin position="4163"/>
        <end position="4202"/>
    </location>
</feature>
<evidence type="ECO:0000259" key="15">
    <source>
        <dbReference type="Pfam" id="PF13018"/>
    </source>
</evidence>
<dbReference type="GO" id="GO:0015031">
    <property type="term" value="P:protein transport"/>
    <property type="evidence" value="ECO:0007669"/>
    <property type="project" value="UniProtKB-KW"/>
</dbReference>
<keyword evidence="9 11" id="KW-0472">Membrane</keyword>
<reference evidence="17" key="1">
    <citation type="submission" date="2020-09" db="EMBL/GenBank/DDBJ databases">
        <title>Clinical and molecular characterization of Acinetobacter seifertii in Taiwan.</title>
        <authorList>
            <person name="Li L.-H."/>
            <person name="Yang Y.-S."/>
            <person name="Sun J.-R."/>
            <person name="Huang T.-W."/>
            <person name="Huang W.-C."/>
            <person name="Wang Y.-C."/>
            <person name="Kuo T.-H."/>
            <person name="Kuo S.-C."/>
            <person name="Chen T.-L."/>
        </authorList>
    </citation>
    <scope>NUCLEOTIDE SEQUENCE [LARGE SCALE GENOMIC DNA]</scope>
    <source>
        <strain evidence="17">AS73</strain>
    </source>
</reference>
<feature type="domain" description="Trimeric autotransporter adhesin YadA-like head" evidence="13">
    <location>
        <begin position="1191"/>
        <end position="1213"/>
    </location>
</feature>
<dbReference type="GO" id="GO:0009986">
    <property type="term" value="C:cell surface"/>
    <property type="evidence" value="ECO:0007669"/>
    <property type="project" value="UniProtKB-SubCell"/>
</dbReference>
<evidence type="ECO:0000256" key="10">
    <source>
        <dbReference type="ARBA" id="ARBA00023237"/>
    </source>
</evidence>
<evidence type="ECO:0000256" key="7">
    <source>
        <dbReference type="ARBA" id="ARBA00022729"/>
    </source>
</evidence>
<feature type="domain" description="Trimeric autotransporter adhesin YadA-like stalk" evidence="14">
    <location>
        <begin position="2659"/>
        <end position="2702"/>
    </location>
</feature>
<dbReference type="EMBL" id="CP061561">
    <property type="protein sequence ID" value="QNX05301.1"/>
    <property type="molecule type" value="Genomic_DNA"/>
</dbReference>
<feature type="domain" description="Trimeric autotransporter adhesin YadA-like stalk" evidence="14">
    <location>
        <begin position="3249"/>
        <end position="3292"/>
    </location>
</feature>
<feature type="domain" description="Trimeric autotransporter adhesin YadA-like stalk" evidence="14">
    <location>
        <begin position="3544"/>
        <end position="3587"/>
    </location>
</feature>
<evidence type="ECO:0000256" key="3">
    <source>
        <dbReference type="ARBA" id="ARBA00005848"/>
    </source>
</evidence>
<feature type="domain" description="Trimeric autotransporter adhesin YadA-like stalk" evidence="14">
    <location>
        <begin position="3082"/>
        <end position="3124"/>
    </location>
</feature>
<evidence type="ECO:0000256" key="8">
    <source>
        <dbReference type="ARBA" id="ARBA00022927"/>
    </source>
</evidence>
<feature type="domain" description="Trimeric autotransporter adhesin YadA-like stalk" evidence="14">
    <location>
        <begin position="804"/>
        <end position="842"/>
    </location>
</feature>
<feature type="domain" description="Trimeric autotransporter adhesin YadA-like stalk" evidence="14">
    <location>
        <begin position="2954"/>
        <end position="2997"/>
    </location>
</feature>
<dbReference type="InterPro" id="IPR008635">
    <property type="entry name" value="Coiled_stalk_dom"/>
</dbReference>
<evidence type="ECO:0000256" key="1">
    <source>
        <dbReference type="ARBA" id="ARBA00004241"/>
    </source>
</evidence>
<evidence type="ECO:0000256" key="4">
    <source>
        <dbReference type="ARBA" id="ARBA00022448"/>
    </source>
</evidence>
<feature type="domain" description="Trimeric autotransporter adhesin YadA-like stalk" evidence="14">
    <location>
        <begin position="2197"/>
        <end position="2239"/>
    </location>
</feature>
<feature type="domain" description="Trimeric autotransporter adhesin YadA-like head" evidence="13">
    <location>
        <begin position="1005"/>
        <end position="1024"/>
    </location>
</feature>
<feature type="domain" description="Trimeric autotransporter adhesin YadA-like head" evidence="13">
    <location>
        <begin position="1131"/>
        <end position="1157"/>
    </location>
</feature>
<keyword evidence="4" id="KW-0813">Transport</keyword>
<evidence type="ECO:0000256" key="9">
    <source>
        <dbReference type="ARBA" id="ARBA00023136"/>
    </source>
</evidence>